<protein>
    <submittedName>
        <fullName evidence="1">Uncharacterized protein</fullName>
    </submittedName>
</protein>
<dbReference type="Proteomes" id="UP001157502">
    <property type="component" value="Chromosome 34"/>
</dbReference>
<evidence type="ECO:0000313" key="1">
    <source>
        <dbReference type="EMBL" id="KAJ7986216.1"/>
    </source>
</evidence>
<reference evidence="1" key="1">
    <citation type="submission" date="2021-05" db="EMBL/GenBank/DDBJ databases">
        <authorList>
            <person name="Pan Q."/>
            <person name="Jouanno E."/>
            <person name="Zahm M."/>
            <person name="Klopp C."/>
            <person name="Cabau C."/>
            <person name="Louis A."/>
            <person name="Berthelot C."/>
            <person name="Parey E."/>
            <person name="Roest Crollius H."/>
            <person name="Montfort J."/>
            <person name="Robinson-Rechavi M."/>
            <person name="Bouchez O."/>
            <person name="Lampietro C."/>
            <person name="Lopez Roques C."/>
            <person name="Donnadieu C."/>
            <person name="Postlethwait J."/>
            <person name="Bobe J."/>
            <person name="Dillon D."/>
            <person name="Chandos A."/>
            <person name="von Hippel F."/>
            <person name="Guiguen Y."/>
        </authorList>
    </citation>
    <scope>NUCLEOTIDE SEQUENCE</scope>
    <source>
        <strain evidence="1">YG-Jan2019</strain>
    </source>
</reference>
<evidence type="ECO:0000313" key="2">
    <source>
        <dbReference type="Proteomes" id="UP001157502"/>
    </source>
</evidence>
<dbReference type="EMBL" id="CM055761">
    <property type="protein sequence ID" value="KAJ7986216.1"/>
    <property type="molecule type" value="Genomic_DNA"/>
</dbReference>
<sequence length="721" mass="78366">MDTWILVAYLIFGLRIVSGLNTIRWCTISTLEMNKCNAMAQSFNSASIRPTIQCVSGGSVEGCMRKIQEKEVDAFSTSAKDIYTFGKGNNFKMAATESDKENDGTTYYAVAVVKKTNPDININSLKGRKSCHTGKGRTAGWNMPLGYLIDQSKMSVMGCQIPQGVADFFNASCIPGSQADPPSLCSLCKGNNQGQFICDPTDNEQYYSYSGAFRCLAEDAGEVAFVKHTTVGENTDGKGNLTWTAGLKSAEYQLLCKDGTRAPVTEHRRCHLVRVPGRGIVIQPDINGVEVHTMLTEGLRKSGFNLFSSIVFNGTNLLFSDSSTQFLSVKSEEPMVWMGPVYHNTLKAMDCTPNEMPKFLRWCVLSSGEQDKCVDMAEAFNSKSLVPSIQCLMGTSAEDCMKKIQNNEADAITLDGGYIYTAGKTYGLVPAAGESYTGNSDGSTYYAVAVVKKSNRDINRLEDLKGKSSCHTGYGRTAGWNIPMSLLIEKGLITPEQCQIPQAAGAFFKNSCVPGANQPGLPGNLCDLCIGDVTGNNKCEKGKDQYDGYDGAFRCLASGAGEVAFIKQSTVFQNTDGNSAEPWAIDLQSKDFQLLCPQGSRADVTQYAHCNLARVPSHAVMVRPDTNIYAIYGLLDKAQGSYHSDTGSGFKMFDSYKYQGSDLIFKDSTISIIGVAERKTFDQWLGMGYMDSLTNMECNSSAKVLSSISLLLMGLLSSTFL</sequence>
<organism evidence="1 2">
    <name type="scientific">Dallia pectoralis</name>
    <name type="common">Alaska blackfish</name>
    <dbReference type="NCBI Taxonomy" id="75939"/>
    <lineage>
        <taxon>Eukaryota</taxon>
        <taxon>Metazoa</taxon>
        <taxon>Chordata</taxon>
        <taxon>Craniata</taxon>
        <taxon>Vertebrata</taxon>
        <taxon>Euteleostomi</taxon>
        <taxon>Actinopterygii</taxon>
        <taxon>Neopterygii</taxon>
        <taxon>Teleostei</taxon>
        <taxon>Protacanthopterygii</taxon>
        <taxon>Esociformes</taxon>
        <taxon>Umbridae</taxon>
        <taxon>Dallia</taxon>
    </lineage>
</organism>
<keyword evidence="2" id="KW-1185">Reference proteome</keyword>
<proteinExistence type="predicted"/>
<name>A0ACC2F4C6_DALPE</name>
<gene>
    <name evidence="1" type="ORF">DPEC_G00337660</name>
</gene>
<comment type="caution">
    <text evidence="1">The sequence shown here is derived from an EMBL/GenBank/DDBJ whole genome shotgun (WGS) entry which is preliminary data.</text>
</comment>
<accession>A0ACC2F4C6</accession>